<evidence type="ECO:0000256" key="6">
    <source>
        <dbReference type="ARBA" id="ARBA00022989"/>
    </source>
</evidence>
<dbReference type="GO" id="GO:0016763">
    <property type="term" value="F:pentosyltransferase activity"/>
    <property type="evidence" value="ECO:0007669"/>
    <property type="project" value="TreeGrafter"/>
</dbReference>
<feature type="transmembrane region" description="Helical" evidence="8">
    <location>
        <begin position="265"/>
        <end position="287"/>
    </location>
</feature>
<comment type="caution">
    <text evidence="9">The sequence shown here is derived from an EMBL/GenBank/DDBJ whole genome shotgun (WGS) entry which is preliminary data.</text>
</comment>
<comment type="subcellular location">
    <subcellularLocation>
        <location evidence="1">Cell membrane</location>
        <topology evidence="1">Multi-pass membrane protein</topology>
    </subcellularLocation>
</comment>
<proteinExistence type="predicted"/>
<accession>A0A086PE65</accession>
<feature type="transmembrane region" description="Helical" evidence="8">
    <location>
        <begin position="320"/>
        <end position="339"/>
    </location>
</feature>
<evidence type="ECO:0000256" key="4">
    <source>
        <dbReference type="ARBA" id="ARBA00022679"/>
    </source>
</evidence>
<dbReference type="PANTHER" id="PTHR33908">
    <property type="entry name" value="MANNOSYLTRANSFERASE YKCB-RELATED"/>
    <property type="match status" value="1"/>
</dbReference>
<sequence>MDVAIEQSHPLATGRSTSEGKALRWVVAALLATLALQLPLVLNRAINWDEFYHYSQVVKLANGTLTEPLQTLYTRAFIWVPGLPGLGVDHIIIIRLFMLACELTTLACIAGMATRFTDRTTGLLCALAYLSASFIFRHGTSFRFDPPATALLMTSAWILLRWGLRPPAMLGAALLAGTSTVLTVKTMLYAPVFVGIAWLLWTEGGRRREDLVRLLVLAFGVMSFAALIYALHAGTLGEESGDEARDLVSRAGSSMFTLGNPLYRWFIFVFAITSPLLAIATLAAPVVIWRESGSNGRKIALTGMWLPLTTLLFYQNTAPYYYVFMMAPVAVAASPAFALAQRRYGAHFIAGVMLLCAGAVLVVEPENTTERQRQIQREAQRLFPKGVSYFDACAMLSTFPKVNIFMTPWGIQHYLRGNLPSMVEAMKREPVPLLVKNDWMFDEALRTKNEVGVLLPQDLAAIRDTYVPFWGPFWIAGKIVTTGNRPVKWNVRVPGAYTVRDGAMIIDGRRFAKDEVMTLNRGTYILSAEEESARLLWGNRLAKPISNPPKEPYFMPF</sequence>
<reference evidence="9" key="1">
    <citation type="submission" date="2014-08" db="EMBL/GenBank/DDBJ databases">
        <title>Draft genome sequences of Sphingobium herbicidovorans.</title>
        <authorList>
            <person name="Gan H.M."/>
            <person name="Gan H.Y."/>
            <person name="Savka M.A."/>
        </authorList>
    </citation>
    <scope>NUCLEOTIDE SEQUENCE [LARGE SCALE GENOMIC DNA]</scope>
    <source>
        <strain evidence="9">NBRC 16415</strain>
    </source>
</reference>
<dbReference type="InterPro" id="IPR050297">
    <property type="entry name" value="LipidA_mod_glycosyltrf_83"/>
</dbReference>
<keyword evidence="3" id="KW-0328">Glycosyltransferase</keyword>
<dbReference type="OrthoDB" id="7714635at2"/>
<dbReference type="GO" id="GO:0009103">
    <property type="term" value="P:lipopolysaccharide biosynthetic process"/>
    <property type="evidence" value="ECO:0007669"/>
    <property type="project" value="UniProtKB-ARBA"/>
</dbReference>
<keyword evidence="5 8" id="KW-0812">Transmembrane</keyword>
<dbReference type="eggNOG" id="ENOG502ZC3Q">
    <property type="taxonomic scope" value="Bacteria"/>
</dbReference>
<dbReference type="PATRIC" id="fig|1219045.3.peg.552"/>
<evidence type="ECO:0000313" key="9">
    <source>
        <dbReference type="EMBL" id="KFG91683.1"/>
    </source>
</evidence>
<protein>
    <submittedName>
        <fullName evidence="9">Membrane protein</fullName>
    </submittedName>
</protein>
<keyword evidence="7 8" id="KW-0472">Membrane</keyword>
<dbReference type="GO" id="GO:0005886">
    <property type="term" value="C:plasma membrane"/>
    <property type="evidence" value="ECO:0007669"/>
    <property type="project" value="UniProtKB-SubCell"/>
</dbReference>
<feature type="transmembrane region" description="Helical" evidence="8">
    <location>
        <begin position="211"/>
        <end position="231"/>
    </location>
</feature>
<feature type="transmembrane region" description="Helical" evidence="8">
    <location>
        <begin position="22"/>
        <end position="42"/>
    </location>
</feature>
<dbReference type="Proteomes" id="UP000024284">
    <property type="component" value="Unassembled WGS sequence"/>
</dbReference>
<evidence type="ECO:0000256" key="3">
    <source>
        <dbReference type="ARBA" id="ARBA00022676"/>
    </source>
</evidence>
<organism evidence="9 10">
    <name type="scientific">Sphingobium herbicidovorans (strain ATCC 700291 / DSM 11019 / CCUG 56400 / KCTC 2939 / LMG 18315 / NBRC 16415 / MH)</name>
    <name type="common">Sphingomonas herbicidovorans</name>
    <dbReference type="NCBI Taxonomy" id="1219045"/>
    <lineage>
        <taxon>Bacteria</taxon>
        <taxon>Pseudomonadati</taxon>
        <taxon>Pseudomonadota</taxon>
        <taxon>Alphaproteobacteria</taxon>
        <taxon>Sphingomonadales</taxon>
        <taxon>Sphingomonadaceae</taxon>
        <taxon>Sphingobium</taxon>
    </lineage>
</organism>
<evidence type="ECO:0000256" key="8">
    <source>
        <dbReference type="SAM" id="Phobius"/>
    </source>
</evidence>
<evidence type="ECO:0000313" key="10">
    <source>
        <dbReference type="Proteomes" id="UP000024284"/>
    </source>
</evidence>
<keyword evidence="2" id="KW-1003">Cell membrane</keyword>
<gene>
    <name evidence="9" type="ORF">BV98_000540</name>
</gene>
<feature type="transmembrane region" description="Helical" evidence="8">
    <location>
        <begin position="119"/>
        <end position="136"/>
    </location>
</feature>
<keyword evidence="6 8" id="KW-1133">Transmembrane helix</keyword>
<dbReference type="PANTHER" id="PTHR33908:SF11">
    <property type="entry name" value="MEMBRANE PROTEIN"/>
    <property type="match status" value="1"/>
</dbReference>
<dbReference type="AlphaFoldDB" id="A0A086PE65"/>
<feature type="transmembrane region" description="Helical" evidence="8">
    <location>
        <begin position="170"/>
        <end position="199"/>
    </location>
</feature>
<keyword evidence="10" id="KW-1185">Reference proteome</keyword>
<evidence type="ECO:0000256" key="7">
    <source>
        <dbReference type="ARBA" id="ARBA00023136"/>
    </source>
</evidence>
<feature type="transmembrane region" description="Helical" evidence="8">
    <location>
        <begin position="92"/>
        <end position="113"/>
    </location>
</feature>
<evidence type="ECO:0000256" key="1">
    <source>
        <dbReference type="ARBA" id="ARBA00004651"/>
    </source>
</evidence>
<evidence type="ECO:0000256" key="2">
    <source>
        <dbReference type="ARBA" id="ARBA00022475"/>
    </source>
</evidence>
<keyword evidence="4" id="KW-0808">Transferase</keyword>
<name>A0A086PE65_SPHHM</name>
<feature type="transmembrane region" description="Helical" evidence="8">
    <location>
        <begin position="346"/>
        <end position="363"/>
    </location>
</feature>
<dbReference type="RefSeq" id="WP_037462560.1">
    <property type="nucleotide sequence ID" value="NZ_BCZD01000018.1"/>
</dbReference>
<evidence type="ECO:0000256" key="5">
    <source>
        <dbReference type="ARBA" id="ARBA00022692"/>
    </source>
</evidence>
<dbReference type="EMBL" id="JFZA02000002">
    <property type="protein sequence ID" value="KFG91683.1"/>
    <property type="molecule type" value="Genomic_DNA"/>
</dbReference>